<gene>
    <name evidence="2" type="ORF">F9Y85_20850</name>
    <name evidence="3" type="ORF">R5H13_19885</name>
</gene>
<evidence type="ECO:0000313" key="3">
    <source>
        <dbReference type="EMBL" id="WOX31204.1"/>
    </source>
</evidence>
<dbReference type="RefSeq" id="WP_130127342.1">
    <property type="nucleotide sequence ID" value="NZ_CBCSDF010000021.1"/>
</dbReference>
<organism evidence="2 4">
    <name type="scientific">Pseudoalteromonas maricaloris</name>
    <dbReference type="NCBI Taxonomy" id="184924"/>
    <lineage>
        <taxon>Bacteria</taxon>
        <taxon>Pseudomonadati</taxon>
        <taxon>Pseudomonadota</taxon>
        <taxon>Gammaproteobacteria</taxon>
        <taxon>Alteromonadales</taxon>
        <taxon>Pseudoalteromonadaceae</taxon>
        <taxon>Pseudoalteromonas</taxon>
    </lineage>
</organism>
<dbReference type="SUPFAM" id="SSF51197">
    <property type="entry name" value="Clavaminate synthase-like"/>
    <property type="match status" value="1"/>
</dbReference>
<dbReference type="Proteomes" id="UP001304419">
    <property type="component" value="Chromosome 2"/>
</dbReference>
<dbReference type="InterPro" id="IPR027443">
    <property type="entry name" value="IPNS-like_sf"/>
</dbReference>
<dbReference type="InterPro" id="IPR007803">
    <property type="entry name" value="Asp/Arg/Pro-Hydrxlase"/>
</dbReference>
<evidence type="ECO:0000313" key="5">
    <source>
        <dbReference type="Proteomes" id="UP001304419"/>
    </source>
</evidence>
<reference evidence="2" key="1">
    <citation type="submission" date="2019-10" db="EMBL/GenBank/DDBJ databases">
        <authorList>
            <person name="Paulsen S."/>
        </authorList>
    </citation>
    <scope>NUCLEOTIDE SEQUENCE</scope>
    <source>
        <strain evidence="2">LMG 19692</strain>
    </source>
</reference>
<sequence length="205" mass="23270">MPYSKERLAYFKLPIFLEHQQVLDELGTLNELAWTDHVNKANYEGGWDVVALRCLSEHLSAHPILQNFAIESGTHWQNLPILEEKPLLKSFVDNFPCEVLSVRIMRLKAGAFIKPHRDGGLCIENGEARLHIPLVIDTALEFVVDGMQVPMKEGEVWYINADKIHSVANRGNLDRVNIVIDCKVNDWLIDCQSGSMDVPCENYTS</sequence>
<proteinExistence type="predicted"/>
<dbReference type="Pfam" id="PF05118">
    <property type="entry name" value="Asp_Arg_Hydrox"/>
    <property type="match status" value="1"/>
</dbReference>
<dbReference type="EMBL" id="CP137579">
    <property type="protein sequence ID" value="WOX31204.1"/>
    <property type="molecule type" value="Genomic_DNA"/>
</dbReference>
<keyword evidence="5" id="KW-1185">Reference proteome</keyword>
<evidence type="ECO:0000259" key="1">
    <source>
        <dbReference type="Pfam" id="PF05118"/>
    </source>
</evidence>
<dbReference type="Gene3D" id="2.60.120.330">
    <property type="entry name" value="B-lactam Antibiotic, Isopenicillin N Synthase, Chain"/>
    <property type="match status" value="1"/>
</dbReference>
<dbReference type="AlphaFoldDB" id="A0A8I2HA20"/>
<reference evidence="3 5" key="2">
    <citation type="submission" date="2023-10" db="EMBL/GenBank/DDBJ databases">
        <title>To unveil natural product biosynthetic capacity in Pseudoalteromonas.</title>
        <authorList>
            <person name="Wang J."/>
        </authorList>
    </citation>
    <scope>NUCLEOTIDE SEQUENCE [LARGE SCALE GENOMIC DNA]</scope>
    <source>
        <strain evidence="3 5">DSM 15914</strain>
    </source>
</reference>
<name>A0A8I2HA20_9GAMM</name>
<feature type="domain" description="Aspartyl/asparaginy/proline hydroxylase" evidence="1">
    <location>
        <begin position="86"/>
        <end position="182"/>
    </location>
</feature>
<evidence type="ECO:0000313" key="4">
    <source>
        <dbReference type="Proteomes" id="UP000646877"/>
    </source>
</evidence>
<evidence type="ECO:0000313" key="2">
    <source>
        <dbReference type="EMBL" id="NLR23724.1"/>
    </source>
</evidence>
<protein>
    <submittedName>
        <fullName evidence="2">Aspartyl/asparaginyl beta-hydroxylase domain-containing protein</fullName>
    </submittedName>
</protein>
<dbReference type="EMBL" id="WEIA01000018">
    <property type="protein sequence ID" value="NLR23724.1"/>
    <property type="molecule type" value="Genomic_DNA"/>
</dbReference>
<accession>A0A8I2HA20</accession>
<dbReference type="Proteomes" id="UP000646877">
    <property type="component" value="Unassembled WGS sequence"/>
</dbReference>